<dbReference type="AlphaFoldDB" id="A0A1V9FZK5"/>
<dbReference type="InterPro" id="IPR006860">
    <property type="entry name" value="FecR"/>
</dbReference>
<evidence type="ECO:0000259" key="2">
    <source>
        <dbReference type="Pfam" id="PF04773"/>
    </source>
</evidence>
<dbReference type="InterPro" id="IPR012373">
    <property type="entry name" value="Ferrdict_sens_TM"/>
</dbReference>
<dbReference type="Pfam" id="PF04773">
    <property type="entry name" value="FecR"/>
    <property type="match status" value="1"/>
</dbReference>
<dbReference type="STRING" id="550983.A4R26_17055"/>
<dbReference type="FunFam" id="2.60.120.1440:FF:000001">
    <property type="entry name" value="Putative anti-sigma factor"/>
    <property type="match status" value="1"/>
</dbReference>
<protein>
    <recommendedName>
        <fullName evidence="6">FecR protein domain-containing protein</fullName>
    </recommendedName>
</protein>
<sequence>MPDTNEYHDQLLADYLNNNCTPEQVEALMNWLQQDGANRVLLQQLQAEFNEAMQTNAQAPADVSNRLRERLMQSIQPPVRRIYTRWYVKVTAAAILILALGAGWVFLLHKGPAKDVASGKTDPPASTAATKRTGAYITLSGGKEIPLGNTVDGAVIEDLNLAEMSGNRVAYDTSAGNITEVTWHTLTVPRGIKRVQVTLADGTLVWLNTASSLKYPTAFTGNERTIALTGEAYFDVKHDAGRPFTVQTKDLTVNVLGTGFNVSAYEDDEFSNVVLVKGSVALNANGAAGMPATKLFPGNMASFQSGAGHIAVTTVKTDEYVSWKDGYLIFRQAPLVQIVKRISRYYDAHINMNELVHSDETFSGRLDLQNNIEDIMNLVCLGTSYMYLPKEQKLVIRK</sequence>
<evidence type="ECO:0000259" key="3">
    <source>
        <dbReference type="Pfam" id="PF16344"/>
    </source>
</evidence>
<reference evidence="5" key="1">
    <citation type="submission" date="2016-04" db="EMBL/GenBank/DDBJ databases">
        <authorList>
            <person name="Chen L."/>
            <person name="Zhuang W."/>
            <person name="Wang G."/>
        </authorList>
    </citation>
    <scope>NUCLEOTIDE SEQUENCE [LARGE SCALE GENOMIC DNA]</scope>
    <source>
        <strain evidence="5">208</strain>
    </source>
</reference>
<feature type="transmembrane region" description="Helical" evidence="1">
    <location>
        <begin position="86"/>
        <end position="107"/>
    </location>
</feature>
<keyword evidence="1" id="KW-0812">Transmembrane</keyword>
<dbReference type="RefSeq" id="WP_081163757.1">
    <property type="nucleotide sequence ID" value="NZ_LWBP01000100.1"/>
</dbReference>
<dbReference type="Gene3D" id="2.60.120.1440">
    <property type="match status" value="1"/>
</dbReference>
<comment type="caution">
    <text evidence="4">The sequence shown here is derived from an EMBL/GenBank/DDBJ whole genome shotgun (WGS) entry which is preliminary data.</text>
</comment>
<accession>A0A1V9FZK5</accession>
<evidence type="ECO:0000313" key="4">
    <source>
        <dbReference type="EMBL" id="OQP63676.1"/>
    </source>
</evidence>
<dbReference type="EMBL" id="LWBP01000100">
    <property type="protein sequence ID" value="OQP63676.1"/>
    <property type="molecule type" value="Genomic_DNA"/>
</dbReference>
<keyword evidence="1" id="KW-1133">Transmembrane helix</keyword>
<keyword evidence="5" id="KW-1185">Reference proteome</keyword>
<name>A0A1V9FZK5_9BACT</name>
<dbReference type="InterPro" id="IPR032508">
    <property type="entry name" value="FecR_C"/>
</dbReference>
<dbReference type="Pfam" id="PF16344">
    <property type="entry name" value="FecR_C"/>
    <property type="match status" value="1"/>
</dbReference>
<gene>
    <name evidence="4" type="ORF">A4R26_17055</name>
</gene>
<evidence type="ECO:0000313" key="5">
    <source>
        <dbReference type="Proteomes" id="UP000192276"/>
    </source>
</evidence>
<dbReference type="Proteomes" id="UP000192276">
    <property type="component" value="Unassembled WGS sequence"/>
</dbReference>
<evidence type="ECO:0008006" key="6">
    <source>
        <dbReference type="Google" id="ProtNLM"/>
    </source>
</evidence>
<feature type="domain" description="FecR protein" evidence="2">
    <location>
        <begin position="193"/>
        <end position="280"/>
    </location>
</feature>
<feature type="domain" description="Protein FecR C-terminal" evidence="3">
    <location>
        <begin position="327"/>
        <end position="392"/>
    </location>
</feature>
<dbReference type="PANTHER" id="PTHR30273">
    <property type="entry name" value="PERIPLASMIC SIGNAL SENSOR AND SIGMA FACTOR ACTIVATOR FECR-RELATED"/>
    <property type="match status" value="1"/>
</dbReference>
<dbReference type="Gene3D" id="3.55.50.30">
    <property type="match status" value="1"/>
</dbReference>
<dbReference type="OrthoDB" id="1452822at2"/>
<dbReference type="PANTHER" id="PTHR30273:SF2">
    <property type="entry name" value="PROTEIN FECR"/>
    <property type="match status" value="1"/>
</dbReference>
<organism evidence="4 5">
    <name type="scientific">Niastella populi</name>
    <dbReference type="NCBI Taxonomy" id="550983"/>
    <lineage>
        <taxon>Bacteria</taxon>
        <taxon>Pseudomonadati</taxon>
        <taxon>Bacteroidota</taxon>
        <taxon>Chitinophagia</taxon>
        <taxon>Chitinophagales</taxon>
        <taxon>Chitinophagaceae</taxon>
        <taxon>Niastella</taxon>
    </lineage>
</organism>
<proteinExistence type="predicted"/>
<dbReference type="GO" id="GO:0016989">
    <property type="term" value="F:sigma factor antagonist activity"/>
    <property type="evidence" value="ECO:0007669"/>
    <property type="project" value="TreeGrafter"/>
</dbReference>
<keyword evidence="1" id="KW-0472">Membrane</keyword>
<evidence type="ECO:0000256" key="1">
    <source>
        <dbReference type="SAM" id="Phobius"/>
    </source>
</evidence>